<name>A0A8B8G0Z2_9HEMI</name>
<keyword evidence="7 11" id="KW-0653">Protein transport</keyword>
<accession>A0A8B8G0Z2</accession>
<dbReference type="GO" id="GO:0000139">
    <property type="term" value="C:Golgi membrane"/>
    <property type="evidence" value="ECO:0007669"/>
    <property type="project" value="UniProtKB-SubCell"/>
</dbReference>
<evidence type="ECO:0000256" key="6">
    <source>
        <dbReference type="ARBA" id="ARBA00022448"/>
    </source>
</evidence>
<evidence type="ECO:0000256" key="2">
    <source>
        <dbReference type="ARBA" id="ARBA00004395"/>
    </source>
</evidence>
<dbReference type="Proteomes" id="UP000694846">
    <property type="component" value="Unplaced"/>
</dbReference>
<gene>
    <name evidence="15" type="primary">LOC112687753</name>
</gene>
<dbReference type="Pfam" id="PF20653">
    <property type="entry name" value="COG6_C"/>
    <property type="match status" value="1"/>
</dbReference>
<dbReference type="GO" id="GO:0015031">
    <property type="term" value="P:protein transport"/>
    <property type="evidence" value="ECO:0007669"/>
    <property type="project" value="UniProtKB-KW"/>
</dbReference>
<dbReference type="PANTHER" id="PTHR21506">
    <property type="entry name" value="COMPONENT OF OLIGOMERIC GOLGI COMPLEX 6"/>
    <property type="match status" value="1"/>
</dbReference>
<comment type="function">
    <text evidence="1 11">Required for normal Golgi function.</text>
</comment>
<sequence>MSILENKSWSDENSSYVNVSIHKMDIDSSVASASHQSTSFVEDALEALKEISEFYTQNTLECRRGLRTKIEKRSIALNENFLASFEKVKNAVNILHDNVNSLNTAVVSMSSQLKDTKIDTQNLIELTKRLQLERKNVCNQQLLADAYSKAFQLNPSEVGVLRSNVVTLEFFKALRKTQNISNNCRVLMQTGHQTSALSLMEQISTHQQMAMEVLYRWSQLNCKDIESTATGPLLVLAMEVLQDRPVLFKYVLEEYCTVRQAAIAQRFIDALAANNSNDTSLKTFSKDIRQYINNMLSWLIDHVPMERKYLTYLLKNCDKLNVDEEIATCMSSITESLCSPLASRVESVLHMNENPIDIYGVASSLKFYLQIVIKTVPIGQLCQTIEELHKTMECVFLNKLQNLVRDTLLERIEAPPLDLSPSPGIGQLLNILRQVLSVAAVTEDKQEDTSMIVSCVLEPLLQAINLSASRLTPLDMAVYRLNCLHNIHETLKQYQYVEDKLEKLQAHMTAQIETVSTEQANYLVTHLNLEDIQTILRGQGANIPLSQIQGMEAENLINFLSKLESMLVMPDSIAVPQIGYLKNPLHLNKIRRQSNEVISAVYKQLYDHVHDPTNEYDDPSSLMPRTPQLVYQILVNDEKPS</sequence>
<dbReference type="AlphaFoldDB" id="A0A8B8G0Z2"/>
<evidence type="ECO:0000256" key="5">
    <source>
        <dbReference type="ARBA" id="ARBA00020973"/>
    </source>
</evidence>
<evidence type="ECO:0000259" key="12">
    <source>
        <dbReference type="Pfam" id="PF06419"/>
    </source>
</evidence>
<dbReference type="SMART" id="SM01087">
    <property type="entry name" value="COG6"/>
    <property type="match status" value="1"/>
</dbReference>
<dbReference type="InterPro" id="IPR048369">
    <property type="entry name" value="COG6_C"/>
</dbReference>
<keyword evidence="9 11" id="KW-0472">Membrane</keyword>
<dbReference type="Pfam" id="PF06419">
    <property type="entry name" value="COG6_N"/>
    <property type="match status" value="1"/>
</dbReference>
<evidence type="ECO:0000256" key="7">
    <source>
        <dbReference type="ARBA" id="ARBA00022927"/>
    </source>
</evidence>
<organism evidence="14 15">
    <name type="scientific">Sipha flava</name>
    <name type="common">yellow sugarcane aphid</name>
    <dbReference type="NCBI Taxonomy" id="143950"/>
    <lineage>
        <taxon>Eukaryota</taxon>
        <taxon>Metazoa</taxon>
        <taxon>Ecdysozoa</taxon>
        <taxon>Arthropoda</taxon>
        <taxon>Hexapoda</taxon>
        <taxon>Insecta</taxon>
        <taxon>Pterygota</taxon>
        <taxon>Neoptera</taxon>
        <taxon>Paraneoptera</taxon>
        <taxon>Hemiptera</taxon>
        <taxon>Sternorrhyncha</taxon>
        <taxon>Aphidomorpha</taxon>
        <taxon>Aphidoidea</taxon>
        <taxon>Aphididae</taxon>
        <taxon>Sipha</taxon>
    </lineage>
</organism>
<keyword evidence="14" id="KW-1185">Reference proteome</keyword>
<dbReference type="PANTHER" id="PTHR21506:SF0">
    <property type="entry name" value="CONSERVED OLIGOMERIC GOLGI COMPLEX SUBUNIT 6"/>
    <property type="match status" value="1"/>
</dbReference>
<dbReference type="RefSeq" id="XP_025416453.1">
    <property type="nucleotide sequence ID" value="XM_025560668.1"/>
</dbReference>
<reference evidence="15" key="1">
    <citation type="submission" date="2025-08" db="UniProtKB">
        <authorList>
            <consortium name="RefSeq"/>
        </authorList>
    </citation>
    <scope>IDENTIFICATION</scope>
    <source>
        <tissue evidence="15">Whole body</tissue>
    </source>
</reference>
<comment type="similarity">
    <text evidence="3 11">Belongs to the COG6 family.</text>
</comment>
<evidence type="ECO:0000256" key="8">
    <source>
        <dbReference type="ARBA" id="ARBA00023034"/>
    </source>
</evidence>
<dbReference type="GO" id="GO:0006891">
    <property type="term" value="P:intra-Golgi vesicle-mediated transport"/>
    <property type="evidence" value="ECO:0007669"/>
    <property type="project" value="UniProtKB-UniRule"/>
</dbReference>
<dbReference type="GeneID" id="112687753"/>
<evidence type="ECO:0000256" key="3">
    <source>
        <dbReference type="ARBA" id="ARBA00011023"/>
    </source>
</evidence>
<dbReference type="InterPro" id="IPR048368">
    <property type="entry name" value="COG6_N"/>
</dbReference>
<evidence type="ECO:0000313" key="14">
    <source>
        <dbReference type="Proteomes" id="UP000694846"/>
    </source>
</evidence>
<evidence type="ECO:0000259" key="13">
    <source>
        <dbReference type="Pfam" id="PF20653"/>
    </source>
</evidence>
<comment type="subcellular location">
    <subcellularLocation>
        <location evidence="2 11">Golgi apparatus membrane</location>
        <topology evidence="2 11">Peripheral membrane protein</topology>
    </subcellularLocation>
</comment>
<keyword evidence="8 11" id="KW-0333">Golgi apparatus</keyword>
<evidence type="ECO:0000256" key="9">
    <source>
        <dbReference type="ARBA" id="ARBA00023136"/>
    </source>
</evidence>
<protein>
    <recommendedName>
        <fullName evidence="5 11">Conserved oligomeric Golgi complex subunit 6</fullName>
        <shortName evidence="11">COG complex subunit 6</shortName>
    </recommendedName>
    <alternativeName>
        <fullName evidence="10 11">Component of oligomeric Golgi complex 6</fullName>
    </alternativeName>
</protein>
<evidence type="ECO:0000256" key="1">
    <source>
        <dbReference type="ARBA" id="ARBA00003627"/>
    </source>
</evidence>
<evidence type="ECO:0000256" key="10">
    <source>
        <dbReference type="ARBA" id="ARBA00031348"/>
    </source>
</evidence>
<proteinExistence type="inferred from homology"/>
<dbReference type="GO" id="GO:0017119">
    <property type="term" value="C:Golgi transport complex"/>
    <property type="evidence" value="ECO:0007669"/>
    <property type="project" value="UniProtKB-UniRule"/>
</dbReference>
<evidence type="ECO:0000313" key="15">
    <source>
        <dbReference type="RefSeq" id="XP_025416453.1"/>
    </source>
</evidence>
<feature type="domain" description="Conserved Oligomeric Golgi complex subunit 6 C-terminal" evidence="13">
    <location>
        <begin position="193"/>
        <end position="630"/>
    </location>
</feature>
<dbReference type="OrthoDB" id="272987at2759"/>
<comment type="subunit">
    <text evidence="4">Component of the conserved oligomeric Golgi complex which is composed of eight different subunits and is required for normal Golgi morphology and localization.</text>
</comment>
<evidence type="ECO:0000256" key="4">
    <source>
        <dbReference type="ARBA" id="ARBA00011166"/>
    </source>
</evidence>
<dbReference type="CTD" id="57511"/>
<evidence type="ECO:0000256" key="11">
    <source>
        <dbReference type="RuleBase" id="RU365075"/>
    </source>
</evidence>
<keyword evidence="6 11" id="KW-0813">Transport</keyword>
<dbReference type="InterPro" id="IPR010490">
    <property type="entry name" value="COG6"/>
</dbReference>
<feature type="domain" description="Conserved oligomeric complex COG6 N-terminal" evidence="12">
    <location>
        <begin position="51"/>
        <end position="163"/>
    </location>
</feature>